<comment type="caution">
    <text evidence="1">The sequence shown here is derived from an EMBL/GenBank/DDBJ whole genome shotgun (WGS) entry which is preliminary data.</text>
</comment>
<dbReference type="InterPro" id="IPR011051">
    <property type="entry name" value="RmlC_Cupin_sf"/>
</dbReference>
<accession>A0ABS3VUS4</accession>
<organism evidence="1 2">
    <name type="scientific">Micromonospora echinofusca</name>
    <dbReference type="NCBI Taxonomy" id="47858"/>
    <lineage>
        <taxon>Bacteria</taxon>
        <taxon>Bacillati</taxon>
        <taxon>Actinomycetota</taxon>
        <taxon>Actinomycetes</taxon>
        <taxon>Micromonosporales</taxon>
        <taxon>Micromonosporaceae</taxon>
        <taxon>Micromonospora</taxon>
    </lineage>
</organism>
<proteinExistence type="predicted"/>
<gene>
    <name evidence="1" type="ORF">GSF22_19935</name>
</gene>
<dbReference type="SUPFAM" id="SSF51182">
    <property type="entry name" value="RmlC-like cupins"/>
    <property type="match status" value="1"/>
</dbReference>
<dbReference type="RefSeq" id="WP_208815252.1">
    <property type="nucleotide sequence ID" value="NZ_WVUH01000182.1"/>
</dbReference>
<reference evidence="1 2" key="1">
    <citation type="submission" date="2019-12" db="EMBL/GenBank/DDBJ databases">
        <title>Whole genome sequencing of endophytic Actinobacterium Micromonospora sp. MPMI6T.</title>
        <authorList>
            <person name="Evv R."/>
            <person name="Podile A.R."/>
        </authorList>
    </citation>
    <scope>NUCLEOTIDE SEQUENCE [LARGE SCALE GENOMIC DNA]</scope>
    <source>
        <strain evidence="1 2">MPMI6</strain>
    </source>
</reference>
<evidence type="ECO:0000313" key="1">
    <source>
        <dbReference type="EMBL" id="MBO4208261.1"/>
    </source>
</evidence>
<dbReference type="Proteomes" id="UP000823521">
    <property type="component" value="Unassembled WGS sequence"/>
</dbReference>
<name>A0ABS3VUS4_MICEH</name>
<evidence type="ECO:0000313" key="2">
    <source>
        <dbReference type="Proteomes" id="UP000823521"/>
    </source>
</evidence>
<dbReference type="EMBL" id="WVUH01000182">
    <property type="protein sequence ID" value="MBO4208261.1"/>
    <property type="molecule type" value="Genomic_DNA"/>
</dbReference>
<keyword evidence="2" id="KW-1185">Reference proteome</keyword>
<dbReference type="Gene3D" id="2.60.120.10">
    <property type="entry name" value="Jelly Rolls"/>
    <property type="match status" value="1"/>
</dbReference>
<dbReference type="InterPro" id="IPR014710">
    <property type="entry name" value="RmlC-like_jellyroll"/>
</dbReference>
<sequence length="131" mass="14422">MDDLVYVGNADVDGATNAGWLLGHFMPADADVRHSTDVEVKWGVHPAGDRRVQWVRGEQRTALLVLVSGRFRVELPDRTVRLTSPGDYVVWGRGVDHSWYAETETVVLTVRWPSVPGYRVPDPVVAGSVAG</sequence>
<protein>
    <submittedName>
        <fullName evidence="1">Signal peptidase I</fullName>
    </submittedName>
</protein>